<dbReference type="GO" id="GO:0006412">
    <property type="term" value="P:translation"/>
    <property type="evidence" value="ECO:0000318"/>
    <property type="project" value="GO_Central"/>
</dbReference>
<dbReference type="PANTHER" id="PTHR11581:SF44">
    <property type="entry name" value="RIBOSOMAL PROTEIN S4E CENTRAL REGION DOMAIN-CONTAINING PROTEIN"/>
    <property type="match status" value="1"/>
</dbReference>
<dbReference type="AlphaFoldDB" id="A0A804PFZ9"/>
<dbReference type="PANTHER" id="PTHR11581">
    <property type="entry name" value="30S/40S RIBOSOMAL PROTEIN S4"/>
    <property type="match status" value="1"/>
</dbReference>
<protein>
    <recommendedName>
        <fullName evidence="9">40S ribosomal protein S4</fullName>
    </recommendedName>
</protein>
<dbReference type="Gene3D" id="2.40.50.740">
    <property type="match status" value="1"/>
</dbReference>
<evidence type="ECO:0000256" key="2">
    <source>
        <dbReference type="ARBA" id="ARBA00022884"/>
    </source>
</evidence>
<dbReference type="PROSITE" id="PS00528">
    <property type="entry name" value="RIBOSOMAL_S4E"/>
    <property type="match status" value="1"/>
</dbReference>
<dbReference type="Gramene" id="Zm00001eb233890_T001">
    <property type="protein sequence ID" value="Zm00001eb233890_P001"/>
    <property type="gene ID" value="Zm00001eb233890"/>
</dbReference>
<feature type="domain" description="Small ribosomal subunit protein eS4 central region" evidence="5">
    <location>
        <begin position="54"/>
        <end position="102"/>
    </location>
</feature>
<dbReference type="Pfam" id="PF00900">
    <property type="entry name" value="Ribosomal_S4e"/>
    <property type="match status" value="1"/>
</dbReference>
<dbReference type="GO" id="GO:0019843">
    <property type="term" value="F:rRNA binding"/>
    <property type="evidence" value="ECO:0007669"/>
    <property type="project" value="UniProtKB-KW"/>
</dbReference>
<name>A0A804PFZ9_MAIZE</name>
<dbReference type="InterPro" id="IPR000876">
    <property type="entry name" value="Ribosomal_eS4"/>
</dbReference>
<evidence type="ECO:0000256" key="3">
    <source>
        <dbReference type="ARBA" id="ARBA00022980"/>
    </source>
</evidence>
<evidence type="ECO:0008006" key="9">
    <source>
        <dbReference type="Google" id="ProtNLM"/>
    </source>
</evidence>
<proteinExistence type="predicted"/>
<evidence type="ECO:0000259" key="6">
    <source>
        <dbReference type="Pfam" id="PF08071"/>
    </source>
</evidence>
<reference evidence="7" key="3">
    <citation type="submission" date="2021-05" db="UniProtKB">
        <authorList>
            <consortium name="EnsemblPlants"/>
        </authorList>
    </citation>
    <scope>IDENTIFICATION</scope>
    <source>
        <strain evidence="7">cv. B73</strain>
    </source>
</reference>
<evidence type="ECO:0000313" key="8">
    <source>
        <dbReference type="Proteomes" id="UP000007305"/>
    </source>
</evidence>
<sequence length="196" mass="21191">MQGSRGGLKHPSFASFDRCGTGILANKARGLKKHLKRLNAPKHWMLDKLGGAFFMLCKVRSVQFGQKGIPCLNTYDDRTIRYPDPLIKANDTIKIDLETNKIMDFIKFDVGNVVMNPARVPRMTQPDAETAIPACPGTPVGGNSPPVFSFSLTTMVMAPSLPIGRPSVAHDAEGEETRAAPMAEVGASVIYGQGYG</sequence>
<keyword evidence="2" id="KW-0694">RNA-binding</keyword>
<dbReference type="EnsemblPlants" id="Zm00001eb233890_T001">
    <property type="protein sequence ID" value="Zm00001eb233890_P001"/>
    <property type="gene ID" value="Zm00001eb233890"/>
</dbReference>
<dbReference type="InterPro" id="IPR036986">
    <property type="entry name" value="S4_RNA-bd_sf"/>
</dbReference>
<keyword evidence="3" id="KW-0689">Ribosomal protein</keyword>
<dbReference type="Gene3D" id="3.10.290.10">
    <property type="entry name" value="RNA-binding S4 domain"/>
    <property type="match status" value="1"/>
</dbReference>
<dbReference type="Proteomes" id="UP000007305">
    <property type="component" value="Chromosome 5"/>
</dbReference>
<accession>A0A804PFZ9</accession>
<reference evidence="7" key="2">
    <citation type="submission" date="2019-07" db="EMBL/GenBank/DDBJ databases">
        <authorList>
            <person name="Seetharam A."/>
            <person name="Woodhouse M."/>
            <person name="Cannon E."/>
        </authorList>
    </citation>
    <scope>NUCLEOTIDE SEQUENCE [LARGE SCALE GENOMIC DNA]</scope>
    <source>
        <strain evidence="7">cv. B73</strain>
    </source>
</reference>
<dbReference type="GO" id="GO:0022627">
    <property type="term" value="C:cytosolic small ribosomal subunit"/>
    <property type="evidence" value="ECO:0000318"/>
    <property type="project" value="GO_Central"/>
</dbReference>
<evidence type="ECO:0000259" key="5">
    <source>
        <dbReference type="Pfam" id="PF00900"/>
    </source>
</evidence>
<dbReference type="InterPro" id="IPR013843">
    <property type="entry name" value="Ribosomal_eS4_N"/>
</dbReference>
<evidence type="ECO:0000256" key="1">
    <source>
        <dbReference type="ARBA" id="ARBA00022730"/>
    </source>
</evidence>
<keyword evidence="8" id="KW-1185">Reference proteome</keyword>
<evidence type="ECO:0000313" key="7">
    <source>
        <dbReference type="EnsemblPlants" id="Zm00001eb233890_P001"/>
    </source>
</evidence>
<dbReference type="Pfam" id="PF08071">
    <property type="entry name" value="RS4NT"/>
    <property type="match status" value="1"/>
</dbReference>
<dbReference type="InterPro" id="IPR038237">
    <property type="entry name" value="Ribosomal_eS4_central_sf"/>
</dbReference>
<evidence type="ECO:0000256" key="4">
    <source>
        <dbReference type="ARBA" id="ARBA00023274"/>
    </source>
</evidence>
<dbReference type="GO" id="GO:0003735">
    <property type="term" value="F:structural constituent of ribosome"/>
    <property type="evidence" value="ECO:0000318"/>
    <property type="project" value="GO_Central"/>
</dbReference>
<dbReference type="InParanoid" id="A0A804PFZ9"/>
<dbReference type="GO" id="GO:0003723">
    <property type="term" value="F:RNA binding"/>
    <property type="evidence" value="ECO:0000318"/>
    <property type="project" value="GO_Central"/>
</dbReference>
<organism evidence="7 8">
    <name type="scientific">Zea mays</name>
    <name type="common">Maize</name>
    <dbReference type="NCBI Taxonomy" id="4577"/>
    <lineage>
        <taxon>Eukaryota</taxon>
        <taxon>Viridiplantae</taxon>
        <taxon>Streptophyta</taxon>
        <taxon>Embryophyta</taxon>
        <taxon>Tracheophyta</taxon>
        <taxon>Spermatophyta</taxon>
        <taxon>Magnoliopsida</taxon>
        <taxon>Liliopsida</taxon>
        <taxon>Poales</taxon>
        <taxon>Poaceae</taxon>
        <taxon>PACMAD clade</taxon>
        <taxon>Panicoideae</taxon>
        <taxon>Andropogonodae</taxon>
        <taxon>Andropogoneae</taxon>
        <taxon>Tripsacinae</taxon>
        <taxon>Zea</taxon>
    </lineage>
</organism>
<reference evidence="8" key="1">
    <citation type="journal article" date="2009" name="Science">
        <title>The B73 maize genome: complexity, diversity, and dynamics.</title>
        <authorList>
            <person name="Schnable P.S."/>
            <person name="Ware D."/>
            <person name="Fulton R.S."/>
            <person name="Stein J.C."/>
            <person name="Wei F."/>
            <person name="Pasternak S."/>
            <person name="Liang C."/>
            <person name="Zhang J."/>
            <person name="Fulton L."/>
            <person name="Graves T.A."/>
            <person name="Minx P."/>
            <person name="Reily A.D."/>
            <person name="Courtney L."/>
            <person name="Kruchowski S.S."/>
            <person name="Tomlinson C."/>
            <person name="Strong C."/>
            <person name="Delehaunty K."/>
            <person name="Fronick C."/>
            <person name="Courtney B."/>
            <person name="Rock S.M."/>
            <person name="Belter E."/>
            <person name="Du F."/>
            <person name="Kim K."/>
            <person name="Abbott R.M."/>
            <person name="Cotton M."/>
            <person name="Levy A."/>
            <person name="Marchetto P."/>
            <person name="Ochoa K."/>
            <person name="Jackson S.M."/>
            <person name="Gillam B."/>
            <person name="Chen W."/>
            <person name="Yan L."/>
            <person name="Higginbotham J."/>
            <person name="Cardenas M."/>
            <person name="Waligorski J."/>
            <person name="Applebaum E."/>
            <person name="Phelps L."/>
            <person name="Falcone J."/>
            <person name="Kanchi K."/>
            <person name="Thane T."/>
            <person name="Scimone A."/>
            <person name="Thane N."/>
            <person name="Henke J."/>
            <person name="Wang T."/>
            <person name="Ruppert J."/>
            <person name="Shah N."/>
            <person name="Rotter K."/>
            <person name="Hodges J."/>
            <person name="Ingenthron E."/>
            <person name="Cordes M."/>
            <person name="Kohlberg S."/>
            <person name="Sgro J."/>
            <person name="Delgado B."/>
            <person name="Mead K."/>
            <person name="Chinwalla A."/>
            <person name="Leonard S."/>
            <person name="Crouse K."/>
            <person name="Collura K."/>
            <person name="Kudrna D."/>
            <person name="Currie J."/>
            <person name="He R."/>
            <person name="Angelova A."/>
            <person name="Rajasekar S."/>
            <person name="Mueller T."/>
            <person name="Lomeli R."/>
            <person name="Scara G."/>
            <person name="Ko A."/>
            <person name="Delaney K."/>
            <person name="Wissotski M."/>
            <person name="Lopez G."/>
            <person name="Campos D."/>
            <person name="Braidotti M."/>
            <person name="Ashley E."/>
            <person name="Golser W."/>
            <person name="Kim H."/>
            <person name="Lee S."/>
            <person name="Lin J."/>
            <person name="Dujmic Z."/>
            <person name="Kim W."/>
            <person name="Talag J."/>
            <person name="Zuccolo A."/>
            <person name="Fan C."/>
            <person name="Sebastian A."/>
            <person name="Kramer M."/>
            <person name="Spiegel L."/>
            <person name="Nascimento L."/>
            <person name="Zutavern T."/>
            <person name="Miller B."/>
            <person name="Ambroise C."/>
            <person name="Muller S."/>
            <person name="Spooner W."/>
            <person name="Narechania A."/>
            <person name="Ren L."/>
            <person name="Wei S."/>
            <person name="Kumari S."/>
            <person name="Faga B."/>
            <person name="Levy M.J."/>
            <person name="McMahan L."/>
            <person name="Van Buren P."/>
            <person name="Vaughn M.W."/>
            <person name="Ying K."/>
            <person name="Yeh C.-T."/>
            <person name="Emrich S.J."/>
            <person name="Jia Y."/>
            <person name="Kalyanaraman A."/>
            <person name="Hsia A.-P."/>
            <person name="Barbazuk W.B."/>
            <person name="Baucom R.S."/>
            <person name="Brutnell T.P."/>
            <person name="Carpita N.C."/>
            <person name="Chaparro C."/>
            <person name="Chia J.-M."/>
            <person name="Deragon J.-M."/>
            <person name="Estill J.C."/>
            <person name="Fu Y."/>
            <person name="Jeddeloh J.A."/>
            <person name="Han Y."/>
            <person name="Lee H."/>
            <person name="Li P."/>
            <person name="Lisch D.R."/>
            <person name="Liu S."/>
            <person name="Liu Z."/>
            <person name="Nagel D.H."/>
            <person name="McCann M.C."/>
            <person name="SanMiguel P."/>
            <person name="Myers A.M."/>
            <person name="Nettleton D."/>
            <person name="Nguyen J."/>
            <person name="Penning B.W."/>
            <person name="Ponnala L."/>
            <person name="Schneider K.L."/>
            <person name="Schwartz D.C."/>
            <person name="Sharma A."/>
            <person name="Soderlund C."/>
            <person name="Springer N.M."/>
            <person name="Sun Q."/>
            <person name="Wang H."/>
            <person name="Waterman M."/>
            <person name="Westerman R."/>
            <person name="Wolfgruber T.K."/>
            <person name="Yang L."/>
            <person name="Yu Y."/>
            <person name="Zhang L."/>
            <person name="Zhou S."/>
            <person name="Zhu Q."/>
            <person name="Bennetzen J.L."/>
            <person name="Dawe R.K."/>
            <person name="Jiang J."/>
            <person name="Jiang N."/>
            <person name="Presting G.G."/>
            <person name="Wessler S.R."/>
            <person name="Aluru S."/>
            <person name="Martienssen R.A."/>
            <person name="Clifton S.W."/>
            <person name="McCombie W.R."/>
            <person name="Wing R.A."/>
            <person name="Wilson R.K."/>
        </authorList>
    </citation>
    <scope>NUCLEOTIDE SEQUENCE [LARGE SCALE GENOMIC DNA]</scope>
    <source>
        <strain evidence="8">cv. B73</strain>
    </source>
</reference>
<keyword evidence="1" id="KW-0699">rRNA-binding</keyword>
<feature type="domain" description="Small ribosomal subunit protein eS4 N-terminal" evidence="6">
    <location>
        <begin position="29"/>
        <end position="53"/>
    </location>
</feature>
<dbReference type="InterPro" id="IPR018199">
    <property type="entry name" value="Ribosomal_eS4_N_CS"/>
</dbReference>
<dbReference type="InterPro" id="IPR013845">
    <property type="entry name" value="Ribosomal_eS4_central_region"/>
</dbReference>
<keyword evidence="4" id="KW-0687">Ribonucleoprotein</keyword>